<dbReference type="AlphaFoldDB" id="A0A0R0DG95"/>
<keyword evidence="2" id="KW-1185">Reference proteome</keyword>
<name>A0A0R0DG95_9GAMM</name>
<dbReference type="SUPFAM" id="SSF53474">
    <property type="entry name" value="alpha/beta-Hydrolases"/>
    <property type="match status" value="1"/>
</dbReference>
<organism evidence="1 2">
    <name type="scientific">Stenotrophomonas chelatiphaga</name>
    <dbReference type="NCBI Taxonomy" id="517011"/>
    <lineage>
        <taxon>Bacteria</taxon>
        <taxon>Pseudomonadati</taxon>
        <taxon>Pseudomonadota</taxon>
        <taxon>Gammaproteobacteria</taxon>
        <taxon>Lysobacterales</taxon>
        <taxon>Lysobacteraceae</taxon>
        <taxon>Stenotrophomonas</taxon>
    </lineage>
</organism>
<dbReference type="PATRIC" id="fig|517011.3.peg.2057"/>
<sequence length="246" mass="26173">MTNGSAPLLIILPGLDGGGRLSVPFMQALEAHGIQSEVIAYPASQTMGYDALRDWLRPQLLQRPPFVLLGESFAGPLTVMLGATGLTSLRGIILSTTFARAPVPVPSALARVLKLPLPLPPVALLARLLLGRWRTPSLESALRDALATTSPPVLRARAVATLRIDVRGLLPAISTPVLCLHANEDRLLQAGALQSIERGLQRPPETHLLDGPHLLLQAQPIEAAAHVAGWLRTLDRGTLPLAPPEA</sequence>
<dbReference type="Proteomes" id="UP000051386">
    <property type="component" value="Unassembled WGS sequence"/>
</dbReference>
<dbReference type="RefSeq" id="WP_057506923.1">
    <property type="nucleotide sequence ID" value="NZ_LDJK01000005.1"/>
</dbReference>
<dbReference type="Gene3D" id="3.40.50.1820">
    <property type="entry name" value="alpha/beta hydrolase"/>
    <property type="match status" value="1"/>
</dbReference>
<proteinExistence type="predicted"/>
<dbReference type="InterPro" id="IPR029058">
    <property type="entry name" value="AB_hydrolase_fold"/>
</dbReference>
<evidence type="ECO:0000313" key="2">
    <source>
        <dbReference type="Proteomes" id="UP000051386"/>
    </source>
</evidence>
<evidence type="ECO:0000313" key="1">
    <source>
        <dbReference type="EMBL" id="KRG77073.1"/>
    </source>
</evidence>
<comment type="caution">
    <text evidence="1">The sequence shown here is derived from an EMBL/GenBank/DDBJ whole genome shotgun (WGS) entry which is preliminary data.</text>
</comment>
<dbReference type="EMBL" id="LDJK01000005">
    <property type="protein sequence ID" value="KRG77073.1"/>
    <property type="molecule type" value="Genomic_DNA"/>
</dbReference>
<gene>
    <name evidence="1" type="ORF">ABB28_01465</name>
</gene>
<protein>
    <recommendedName>
        <fullName evidence="3">Serine aminopeptidase S33 domain-containing protein</fullName>
    </recommendedName>
</protein>
<reference evidence="1 2" key="1">
    <citation type="submission" date="2015-05" db="EMBL/GenBank/DDBJ databases">
        <title>Genome sequencing and analysis of members of genus Stenotrophomonas.</title>
        <authorList>
            <person name="Patil P.P."/>
            <person name="Midha S."/>
            <person name="Patil P.B."/>
        </authorList>
    </citation>
    <scope>NUCLEOTIDE SEQUENCE [LARGE SCALE GENOMIC DNA]</scope>
    <source>
        <strain evidence="1 2">DSM 21508</strain>
    </source>
</reference>
<accession>A0A0R0DG95</accession>
<evidence type="ECO:0008006" key="3">
    <source>
        <dbReference type="Google" id="ProtNLM"/>
    </source>
</evidence>